<evidence type="ECO:0000256" key="10">
    <source>
        <dbReference type="ARBA" id="ARBA00066767"/>
    </source>
</evidence>
<dbReference type="KEGG" id="tzo:THMIRHAT_12480"/>
<dbReference type="PANTHER" id="PTHR30098">
    <property type="entry name" value="LEUCYL/PHENYLALANYL-TRNA--PROTEIN TRANSFERASE"/>
    <property type="match status" value="1"/>
</dbReference>
<dbReference type="EC" id="2.3.2.6" evidence="10 15"/>
<dbReference type="Proteomes" id="UP000501466">
    <property type="component" value="Chromosome"/>
</dbReference>
<dbReference type="Gene3D" id="3.30.70.3550">
    <property type="entry name" value="Leucyl/phenylalanyl-tRNA-protein transferase, N-terminal domain"/>
    <property type="match status" value="1"/>
</dbReference>
<dbReference type="GO" id="GO:0005737">
    <property type="term" value="C:cytoplasm"/>
    <property type="evidence" value="ECO:0007669"/>
    <property type="project" value="UniProtKB-SubCell"/>
</dbReference>
<comment type="catalytic activity">
    <reaction evidence="5 15">
        <text>L-phenylalanyl-tRNA(Phe) + an N-terminal L-alpha-aminoacyl-[protein] = an N-terminal L-phenylalanyl-L-alpha-aminoacyl-[protein] + tRNA(Phe)</text>
        <dbReference type="Rhea" id="RHEA:43632"/>
        <dbReference type="Rhea" id="RHEA-COMP:9668"/>
        <dbReference type="Rhea" id="RHEA-COMP:9699"/>
        <dbReference type="Rhea" id="RHEA-COMP:10636"/>
        <dbReference type="Rhea" id="RHEA-COMP:10637"/>
        <dbReference type="ChEBI" id="CHEBI:78442"/>
        <dbReference type="ChEBI" id="CHEBI:78531"/>
        <dbReference type="ChEBI" id="CHEBI:78597"/>
        <dbReference type="ChEBI" id="CHEBI:83561"/>
        <dbReference type="EC" id="2.3.2.6"/>
    </reaction>
</comment>
<dbReference type="InterPro" id="IPR042221">
    <property type="entry name" value="Leu/Phe-tRNA_Trfase_N"/>
</dbReference>
<evidence type="ECO:0000256" key="14">
    <source>
        <dbReference type="ARBA" id="ARBA00083640"/>
    </source>
</evidence>
<comment type="catalytic activity">
    <reaction evidence="7 15">
        <text>N-terminal L-lysyl-[protein] + L-leucyl-tRNA(Leu) = N-terminal L-leucyl-L-lysyl-[protein] + tRNA(Leu) + H(+)</text>
        <dbReference type="Rhea" id="RHEA:12340"/>
        <dbReference type="Rhea" id="RHEA-COMP:9613"/>
        <dbReference type="Rhea" id="RHEA-COMP:9622"/>
        <dbReference type="Rhea" id="RHEA-COMP:12670"/>
        <dbReference type="Rhea" id="RHEA-COMP:12671"/>
        <dbReference type="ChEBI" id="CHEBI:15378"/>
        <dbReference type="ChEBI" id="CHEBI:65249"/>
        <dbReference type="ChEBI" id="CHEBI:78442"/>
        <dbReference type="ChEBI" id="CHEBI:78494"/>
        <dbReference type="ChEBI" id="CHEBI:133043"/>
        <dbReference type="EC" id="2.3.2.6"/>
    </reaction>
</comment>
<evidence type="ECO:0000256" key="13">
    <source>
        <dbReference type="ARBA" id="ARBA00077165"/>
    </source>
</evidence>
<evidence type="ECO:0000256" key="8">
    <source>
        <dbReference type="ARBA" id="ARBA00054043"/>
    </source>
</evidence>
<evidence type="ECO:0000256" key="11">
    <source>
        <dbReference type="ARBA" id="ARBA00074372"/>
    </source>
</evidence>
<proteinExistence type="inferred from homology"/>
<comment type="similarity">
    <text evidence="9 15">Belongs to the L/F-transferase family.</text>
</comment>
<keyword evidence="2 15" id="KW-0963">Cytoplasm</keyword>
<keyword evidence="17" id="KW-1185">Reference proteome</keyword>
<comment type="catalytic activity">
    <reaction evidence="6 15">
        <text>N-terminal L-arginyl-[protein] + L-leucyl-tRNA(Leu) = N-terminal L-leucyl-L-arginyl-[protein] + tRNA(Leu) + H(+)</text>
        <dbReference type="Rhea" id="RHEA:50416"/>
        <dbReference type="Rhea" id="RHEA-COMP:9613"/>
        <dbReference type="Rhea" id="RHEA-COMP:9622"/>
        <dbReference type="Rhea" id="RHEA-COMP:12672"/>
        <dbReference type="Rhea" id="RHEA-COMP:12673"/>
        <dbReference type="ChEBI" id="CHEBI:15378"/>
        <dbReference type="ChEBI" id="CHEBI:64719"/>
        <dbReference type="ChEBI" id="CHEBI:78442"/>
        <dbReference type="ChEBI" id="CHEBI:78494"/>
        <dbReference type="ChEBI" id="CHEBI:133044"/>
        <dbReference type="EC" id="2.3.2.6"/>
    </reaction>
</comment>
<dbReference type="Gene3D" id="3.40.630.70">
    <property type="entry name" value="Leucyl/phenylalanyl-tRNA-protein transferase, C-terminal domain"/>
    <property type="match status" value="1"/>
</dbReference>
<evidence type="ECO:0000256" key="2">
    <source>
        <dbReference type="ARBA" id="ARBA00022490"/>
    </source>
</evidence>
<keyword evidence="4 15" id="KW-0012">Acyltransferase</keyword>
<dbReference type="InterPro" id="IPR016181">
    <property type="entry name" value="Acyl_CoA_acyltransferase"/>
</dbReference>
<dbReference type="InterPro" id="IPR042203">
    <property type="entry name" value="Leu/Phe-tRNA_Trfase_C"/>
</dbReference>
<name>A0A6F8PN15_9GAMM</name>
<reference evidence="17" key="1">
    <citation type="submission" date="2019-11" db="EMBL/GenBank/DDBJ databases">
        <title>Isolation and characterization of two novel species in the genus Thiomicrorhabdus.</title>
        <authorList>
            <person name="Mochizuki J."/>
            <person name="Kojima H."/>
            <person name="Fukui M."/>
        </authorList>
    </citation>
    <scope>NUCLEOTIDE SEQUENCE [LARGE SCALE GENOMIC DNA]</scope>
    <source>
        <strain evidence="17">AkT22</strain>
    </source>
</reference>
<dbReference type="GO" id="GO:0030163">
    <property type="term" value="P:protein catabolic process"/>
    <property type="evidence" value="ECO:0007669"/>
    <property type="project" value="UniProtKB-UniRule"/>
</dbReference>
<organism evidence="16 17">
    <name type="scientific">Thiosulfativibrio zosterae</name>
    <dbReference type="NCBI Taxonomy" id="2675053"/>
    <lineage>
        <taxon>Bacteria</taxon>
        <taxon>Pseudomonadati</taxon>
        <taxon>Pseudomonadota</taxon>
        <taxon>Gammaproteobacteria</taxon>
        <taxon>Thiotrichales</taxon>
        <taxon>Piscirickettsiaceae</taxon>
        <taxon>Thiosulfativibrio</taxon>
    </lineage>
</organism>
<evidence type="ECO:0000256" key="15">
    <source>
        <dbReference type="HAMAP-Rule" id="MF_00688"/>
    </source>
</evidence>
<keyword evidence="3 15" id="KW-0808">Transferase</keyword>
<evidence type="ECO:0000256" key="1">
    <source>
        <dbReference type="ARBA" id="ARBA00004496"/>
    </source>
</evidence>
<dbReference type="EMBL" id="AP021888">
    <property type="protein sequence ID" value="BBP43502.1"/>
    <property type="molecule type" value="Genomic_DNA"/>
</dbReference>
<evidence type="ECO:0000256" key="12">
    <source>
        <dbReference type="ARBA" id="ARBA00077136"/>
    </source>
</evidence>
<dbReference type="RefSeq" id="WP_173291295.1">
    <property type="nucleotide sequence ID" value="NZ_AP021888.1"/>
</dbReference>
<dbReference type="NCBIfam" id="TIGR00667">
    <property type="entry name" value="aat"/>
    <property type="match status" value="1"/>
</dbReference>
<accession>A0A6F8PN15</accession>
<comment type="function">
    <text evidence="8 15">Functions in the N-end rule pathway of protein degradation where it conjugates Leu, Phe and, less efficiently, Met from aminoacyl-tRNAs to the N-termini of proteins containing an N-terminal arginine or lysine.</text>
</comment>
<evidence type="ECO:0000256" key="9">
    <source>
        <dbReference type="ARBA" id="ARBA00061535"/>
    </source>
</evidence>
<gene>
    <name evidence="15 16" type="primary">aat</name>
    <name evidence="16" type="ORF">THMIRHAT_12480</name>
</gene>
<evidence type="ECO:0000256" key="5">
    <source>
        <dbReference type="ARBA" id="ARBA00050607"/>
    </source>
</evidence>
<dbReference type="SUPFAM" id="SSF55729">
    <property type="entry name" value="Acyl-CoA N-acyltransferases (Nat)"/>
    <property type="match status" value="1"/>
</dbReference>
<comment type="subcellular location">
    <subcellularLocation>
        <location evidence="1 15">Cytoplasm</location>
    </subcellularLocation>
</comment>
<evidence type="ECO:0000256" key="7">
    <source>
        <dbReference type="ARBA" id="ARBA00051538"/>
    </source>
</evidence>
<protein>
    <recommendedName>
        <fullName evidence="11 15">Leucyl/phenylalanyl-tRNA--protein transferase</fullName>
        <ecNumber evidence="10 15">2.3.2.6</ecNumber>
    </recommendedName>
    <alternativeName>
        <fullName evidence="12 15">L/F-transferase</fullName>
    </alternativeName>
    <alternativeName>
        <fullName evidence="13 15">Leucyltransferase</fullName>
    </alternativeName>
    <alternativeName>
        <fullName evidence="14 15">Phenyalanyltransferase</fullName>
    </alternativeName>
</protein>
<evidence type="ECO:0000256" key="3">
    <source>
        <dbReference type="ARBA" id="ARBA00022679"/>
    </source>
</evidence>
<dbReference type="Pfam" id="PF03588">
    <property type="entry name" value="Leu_Phe_trans"/>
    <property type="match status" value="1"/>
</dbReference>
<dbReference type="FunFam" id="3.30.70.3550:FF:000001">
    <property type="entry name" value="Leucyl/phenylalanyl-tRNA--protein transferase"/>
    <property type="match status" value="1"/>
</dbReference>
<dbReference type="InterPro" id="IPR004616">
    <property type="entry name" value="Leu/Phe-tRNA_Trfase"/>
</dbReference>
<dbReference type="GO" id="GO:0008914">
    <property type="term" value="F:leucyl-tRNA--protein transferase activity"/>
    <property type="evidence" value="ECO:0007669"/>
    <property type="project" value="UniProtKB-UniRule"/>
</dbReference>
<evidence type="ECO:0000313" key="17">
    <source>
        <dbReference type="Proteomes" id="UP000501466"/>
    </source>
</evidence>
<evidence type="ECO:0000256" key="4">
    <source>
        <dbReference type="ARBA" id="ARBA00023315"/>
    </source>
</evidence>
<dbReference type="HAMAP" id="MF_00688">
    <property type="entry name" value="Leu_Phe_trans"/>
    <property type="match status" value="1"/>
</dbReference>
<evidence type="ECO:0000256" key="6">
    <source>
        <dbReference type="ARBA" id="ARBA00050652"/>
    </source>
</evidence>
<evidence type="ECO:0000313" key="16">
    <source>
        <dbReference type="EMBL" id="BBP43502.1"/>
    </source>
</evidence>
<sequence>MARPIQKPFWLDPYPVLFPPTQLALTDPDGLLAIGGDLSPEWLLNAYQKGIFPWFNEDDPILWWSPNPRSVLFLENLIVRKSLIKVIRKQKFTVTLDTAFEKVMENCSKITRPGQNGTWILPKMRDAYTQLHQKGHAHSVEVWQNGELVGGLYGVALGKMFYGESMFSLVSDASKVGFVALCQQLKAWGFEIIDSQVETQHLKSLGTQLITREHFESILKRNTQKKFPPKAWQFEVDWQAPFLAIPCDSSHQSSAL</sequence>
<dbReference type="PANTHER" id="PTHR30098:SF2">
    <property type="entry name" value="LEUCYL_PHENYLALANYL-TRNA--PROTEIN TRANSFERASE"/>
    <property type="match status" value="1"/>
</dbReference>
<dbReference type="AlphaFoldDB" id="A0A6F8PN15"/>